<dbReference type="AlphaFoldDB" id="A0A4R8LQ25"/>
<feature type="transmembrane region" description="Helical" evidence="9">
    <location>
        <begin position="28"/>
        <end position="47"/>
    </location>
</feature>
<feature type="transmembrane region" description="Helical" evidence="9">
    <location>
        <begin position="392"/>
        <end position="410"/>
    </location>
</feature>
<evidence type="ECO:0000256" key="7">
    <source>
        <dbReference type="ARBA" id="ARBA00023136"/>
    </source>
</evidence>
<comment type="subcellular location">
    <subcellularLocation>
        <location evidence="1">Cell inner membrane</location>
        <topology evidence="1">Multi-pass membrane protein</topology>
    </subcellularLocation>
</comment>
<accession>A0A4R8LQ25</accession>
<evidence type="ECO:0000256" key="9">
    <source>
        <dbReference type="SAM" id="Phobius"/>
    </source>
</evidence>
<keyword evidence="4" id="KW-0997">Cell inner membrane</keyword>
<feature type="transmembrane region" description="Helical" evidence="9">
    <location>
        <begin position="198"/>
        <end position="222"/>
    </location>
</feature>
<name>A0A4R8LQ25_9BACL</name>
<evidence type="ECO:0000256" key="5">
    <source>
        <dbReference type="ARBA" id="ARBA00022692"/>
    </source>
</evidence>
<keyword evidence="3" id="KW-1003">Cell membrane</keyword>
<reference evidence="10 11" key="1">
    <citation type="submission" date="2019-03" db="EMBL/GenBank/DDBJ databases">
        <title>Genomic Encyclopedia of Type Strains, Phase IV (KMG-IV): sequencing the most valuable type-strain genomes for metagenomic binning, comparative biology and taxonomic classification.</title>
        <authorList>
            <person name="Goeker M."/>
        </authorList>
    </citation>
    <scope>NUCLEOTIDE SEQUENCE [LARGE SCALE GENOMIC DNA]</scope>
    <source>
        <strain evidence="10 11">DSM 17974</strain>
    </source>
</reference>
<feature type="transmembrane region" description="Helical" evidence="9">
    <location>
        <begin position="321"/>
        <end position="340"/>
    </location>
</feature>
<feature type="transmembrane region" description="Helical" evidence="9">
    <location>
        <begin position="352"/>
        <end position="380"/>
    </location>
</feature>
<feature type="transmembrane region" description="Helical" evidence="9">
    <location>
        <begin position="56"/>
        <end position="74"/>
    </location>
</feature>
<comment type="caution">
    <text evidence="10">The sequence shown here is derived from an EMBL/GenBank/DDBJ whole genome shotgun (WGS) entry which is preliminary data.</text>
</comment>
<dbReference type="PANTHER" id="PTHR30574:SF1">
    <property type="entry name" value="SULPHUR TRANSPORT DOMAIN-CONTAINING PROTEIN"/>
    <property type="match status" value="1"/>
</dbReference>
<dbReference type="PANTHER" id="PTHR30574">
    <property type="entry name" value="INNER MEMBRANE PROTEIN YEDE"/>
    <property type="match status" value="1"/>
</dbReference>
<keyword evidence="7 9" id="KW-0472">Membrane</keyword>
<proteinExistence type="inferred from homology"/>
<keyword evidence="5 9" id="KW-0812">Transmembrane</keyword>
<evidence type="ECO:0000313" key="10">
    <source>
        <dbReference type="EMBL" id="TDY46722.1"/>
    </source>
</evidence>
<dbReference type="EMBL" id="SORF01000006">
    <property type="protein sequence ID" value="TDY46722.1"/>
    <property type="molecule type" value="Genomic_DNA"/>
</dbReference>
<evidence type="ECO:0000256" key="8">
    <source>
        <dbReference type="ARBA" id="ARBA00035655"/>
    </source>
</evidence>
<keyword evidence="6 9" id="KW-1133">Transmembrane helix</keyword>
<feature type="transmembrane region" description="Helical" evidence="9">
    <location>
        <begin position="94"/>
        <end position="111"/>
    </location>
</feature>
<evidence type="ECO:0000256" key="2">
    <source>
        <dbReference type="ARBA" id="ARBA00022448"/>
    </source>
</evidence>
<dbReference type="Pfam" id="PF04143">
    <property type="entry name" value="Sulf_transp"/>
    <property type="match status" value="1"/>
</dbReference>
<feature type="transmembrane region" description="Helical" evidence="9">
    <location>
        <begin position="250"/>
        <end position="269"/>
    </location>
</feature>
<feature type="transmembrane region" description="Helical" evidence="9">
    <location>
        <begin position="281"/>
        <end position="301"/>
    </location>
</feature>
<gene>
    <name evidence="10" type="ORF">C7445_106151</name>
</gene>
<feature type="transmembrane region" description="Helical" evidence="9">
    <location>
        <begin position="123"/>
        <end position="144"/>
    </location>
</feature>
<organism evidence="10 11">
    <name type="scientific">Alicyclobacillus sacchari</name>
    <dbReference type="NCBI Taxonomy" id="392010"/>
    <lineage>
        <taxon>Bacteria</taxon>
        <taxon>Bacillati</taxon>
        <taxon>Bacillota</taxon>
        <taxon>Bacilli</taxon>
        <taxon>Bacillales</taxon>
        <taxon>Alicyclobacillaceae</taxon>
        <taxon>Alicyclobacillus</taxon>
    </lineage>
</organism>
<dbReference type="GO" id="GO:0005886">
    <property type="term" value="C:plasma membrane"/>
    <property type="evidence" value="ECO:0007669"/>
    <property type="project" value="UniProtKB-SubCell"/>
</dbReference>
<evidence type="ECO:0000256" key="3">
    <source>
        <dbReference type="ARBA" id="ARBA00022475"/>
    </source>
</evidence>
<dbReference type="InterPro" id="IPR007272">
    <property type="entry name" value="Sulf_transp_TsuA/YedE"/>
</dbReference>
<evidence type="ECO:0000256" key="6">
    <source>
        <dbReference type="ARBA" id="ARBA00022989"/>
    </source>
</evidence>
<keyword evidence="11" id="KW-1185">Reference proteome</keyword>
<feature type="transmembrane region" description="Helical" evidence="9">
    <location>
        <begin position="164"/>
        <end position="186"/>
    </location>
</feature>
<protein>
    <submittedName>
        <fullName evidence="10">Uncharacterized protein</fullName>
    </submittedName>
</protein>
<evidence type="ECO:0000313" key="11">
    <source>
        <dbReference type="Proteomes" id="UP000294581"/>
    </source>
</evidence>
<sequence length="415" mass="43993">MAKTESDILQLDAWGQTAVQETNGAPRIQSGIVVVSLLLLVAGALYLGRFVTPTQAAIYLVAGVLGLGLYHAHYGFTSSFRSFLVRGRGVGLRAQMVMFLIANFLFLPLLIRGHALGHTVTGYVSPVGLSVLVGSFLFGIGMQLGDGCASGSLYHTGGGDFRGILAIAGFVIGSVLGSINFTWWMATPHFQPVSLIHTFGVAGGFAFNVLLMAVVFAATWLIEKLRRGQVESFTRVAGGFRFSNVWRGPWSWIAGSVLLAFGNSAILLLSGKPWGVTSAFALWGAKLAQLIGIPVTHWGYWQTKANAAALHAPLSHDVTTVMDVGIVIGSLLAAGLAGQFPKRYFHAIPFKMWIGVLAGGVLMGYGARIAFGCNIGAFFSGIASFSLHGWEWLIGALIGSAVGIVIRPHIGLSKD</sequence>
<evidence type="ECO:0000256" key="1">
    <source>
        <dbReference type="ARBA" id="ARBA00004429"/>
    </source>
</evidence>
<keyword evidence="2" id="KW-0813">Transport</keyword>
<evidence type="ECO:0000256" key="4">
    <source>
        <dbReference type="ARBA" id="ARBA00022519"/>
    </source>
</evidence>
<dbReference type="Proteomes" id="UP000294581">
    <property type="component" value="Unassembled WGS sequence"/>
</dbReference>
<comment type="similarity">
    <text evidence="8">Belongs to the TsuA/YedE (TC 9.B.102) family.</text>
</comment>
<dbReference type="RefSeq" id="WP_243835057.1">
    <property type="nucleotide sequence ID" value="NZ_SORF01000006.1"/>
</dbReference>